<dbReference type="Pfam" id="PF00034">
    <property type="entry name" value="Cytochrom_C"/>
    <property type="match status" value="1"/>
</dbReference>
<dbReference type="Gene3D" id="1.10.760.10">
    <property type="entry name" value="Cytochrome c-like domain"/>
    <property type="match status" value="1"/>
</dbReference>
<organism evidence="9 10">
    <name type="scientific">Azoarcus sp. (strain BH72)</name>
    <dbReference type="NCBI Taxonomy" id="418699"/>
    <lineage>
        <taxon>Bacteria</taxon>
        <taxon>Pseudomonadati</taxon>
        <taxon>Pseudomonadota</taxon>
        <taxon>Betaproteobacteria</taxon>
        <taxon>Rhodocyclales</taxon>
        <taxon>Zoogloeaceae</taxon>
        <taxon>Azoarcus</taxon>
    </lineage>
</organism>
<dbReference type="KEGG" id="azo:azo1433"/>
<sequence>MIARIRLPSSAALFVFGALVAVAPPAQAGDAARGKEISTTCAACHGTDGNSTTAEFPRIAGQHEDYLRQALTDYKAGKRRNPIMAAQVESLDKRDIADLSAWFASQKGLYFKR</sequence>
<dbReference type="HOGENOM" id="CLU_128253_1_0_4"/>
<keyword evidence="10" id="KW-1185">Reference proteome</keyword>
<dbReference type="PROSITE" id="PS51007">
    <property type="entry name" value="CYTC"/>
    <property type="match status" value="1"/>
</dbReference>
<evidence type="ECO:0000256" key="2">
    <source>
        <dbReference type="ARBA" id="ARBA00022617"/>
    </source>
</evidence>
<evidence type="ECO:0000256" key="3">
    <source>
        <dbReference type="ARBA" id="ARBA00022723"/>
    </source>
</evidence>
<dbReference type="EMBL" id="AM406670">
    <property type="protein sequence ID" value="CAL94050.1"/>
    <property type="molecule type" value="Genomic_DNA"/>
</dbReference>
<dbReference type="PANTHER" id="PTHR33751">
    <property type="entry name" value="CBB3-TYPE CYTOCHROME C OXIDASE SUBUNIT FIXP"/>
    <property type="match status" value="1"/>
</dbReference>
<feature type="chain" id="PRO_5002636041" evidence="7">
    <location>
        <begin position="29"/>
        <end position="113"/>
    </location>
</feature>
<feature type="signal peptide" evidence="7">
    <location>
        <begin position="1"/>
        <end position="28"/>
    </location>
</feature>
<proteinExistence type="predicted"/>
<keyword evidence="7" id="KW-0732">Signal</keyword>
<dbReference type="Proteomes" id="UP000002588">
    <property type="component" value="Chromosome"/>
</dbReference>
<reference evidence="9 10" key="1">
    <citation type="journal article" date="2006" name="Nat. Biotechnol.">
        <title>Complete genome of the mutualistic, N2-fixing grass endophyte Azoarcus sp. strain BH72.</title>
        <authorList>
            <person name="Krause A."/>
            <person name="Ramakumar A."/>
            <person name="Bartels D."/>
            <person name="Battistoni F."/>
            <person name="Bekel T."/>
            <person name="Boch J."/>
            <person name="Boehm M."/>
            <person name="Friedrich F."/>
            <person name="Hurek T."/>
            <person name="Krause L."/>
            <person name="Linke B."/>
            <person name="McHardy A.C."/>
            <person name="Sarkar A."/>
            <person name="Schneiker S."/>
            <person name="Syed A.A."/>
            <person name="Thauer R."/>
            <person name="Vorhoelter F.-J."/>
            <person name="Weidner S."/>
            <person name="Puehler A."/>
            <person name="Reinhold-Hurek B."/>
            <person name="Kaiser O."/>
            <person name="Goesmann A."/>
        </authorList>
    </citation>
    <scope>NUCLEOTIDE SEQUENCE [LARGE SCALE GENOMIC DNA]</scope>
    <source>
        <strain evidence="9 10">BH72</strain>
    </source>
</reference>
<dbReference type="eggNOG" id="COG2863">
    <property type="taxonomic scope" value="Bacteria"/>
</dbReference>
<keyword evidence="2 6" id="KW-0349">Heme</keyword>
<dbReference type="STRING" id="62928.azo1433"/>
<evidence type="ECO:0000259" key="8">
    <source>
        <dbReference type="PROSITE" id="PS51007"/>
    </source>
</evidence>
<evidence type="ECO:0000256" key="1">
    <source>
        <dbReference type="ARBA" id="ARBA00022448"/>
    </source>
</evidence>
<accession>A1K5E5</accession>
<evidence type="ECO:0000313" key="10">
    <source>
        <dbReference type="Proteomes" id="UP000002588"/>
    </source>
</evidence>
<keyword evidence="5 6" id="KW-0408">Iron</keyword>
<dbReference type="GO" id="GO:0009055">
    <property type="term" value="F:electron transfer activity"/>
    <property type="evidence" value="ECO:0007669"/>
    <property type="project" value="InterPro"/>
</dbReference>
<feature type="domain" description="Cytochrome c" evidence="8">
    <location>
        <begin position="29"/>
        <end position="107"/>
    </location>
</feature>
<gene>
    <name evidence="9" type="ordered locus">azo1433</name>
</gene>
<dbReference type="InterPro" id="IPR036909">
    <property type="entry name" value="Cyt_c-like_dom_sf"/>
</dbReference>
<dbReference type="InterPro" id="IPR050597">
    <property type="entry name" value="Cytochrome_c_Oxidase_Subunit"/>
</dbReference>
<keyword evidence="1" id="KW-0813">Transport</keyword>
<dbReference type="InterPro" id="IPR009056">
    <property type="entry name" value="Cyt_c-like_dom"/>
</dbReference>
<keyword evidence="3 6" id="KW-0479">Metal-binding</keyword>
<dbReference type="AlphaFoldDB" id="A1K5E5"/>
<keyword evidence="4" id="KW-0249">Electron transport</keyword>
<evidence type="ECO:0000313" key="9">
    <source>
        <dbReference type="EMBL" id="CAL94050.1"/>
    </source>
</evidence>
<dbReference type="RefSeq" id="WP_011765166.1">
    <property type="nucleotide sequence ID" value="NC_008702.1"/>
</dbReference>
<dbReference type="GO" id="GO:0020037">
    <property type="term" value="F:heme binding"/>
    <property type="evidence" value="ECO:0007669"/>
    <property type="project" value="InterPro"/>
</dbReference>
<dbReference type="SUPFAM" id="SSF46626">
    <property type="entry name" value="Cytochrome c"/>
    <property type="match status" value="1"/>
</dbReference>
<dbReference type="GO" id="GO:0046872">
    <property type="term" value="F:metal ion binding"/>
    <property type="evidence" value="ECO:0007669"/>
    <property type="project" value="UniProtKB-KW"/>
</dbReference>
<evidence type="ECO:0000256" key="6">
    <source>
        <dbReference type="PROSITE-ProRule" id="PRU00433"/>
    </source>
</evidence>
<evidence type="ECO:0000256" key="7">
    <source>
        <dbReference type="SAM" id="SignalP"/>
    </source>
</evidence>
<dbReference type="PANTHER" id="PTHR33751:SF9">
    <property type="entry name" value="CYTOCHROME C4"/>
    <property type="match status" value="1"/>
</dbReference>
<evidence type="ECO:0000256" key="5">
    <source>
        <dbReference type="ARBA" id="ARBA00023004"/>
    </source>
</evidence>
<evidence type="ECO:0000256" key="4">
    <source>
        <dbReference type="ARBA" id="ARBA00022982"/>
    </source>
</evidence>
<name>A1K5E5_AZOSB</name>
<protein>
    <submittedName>
        <fullName evidence="9">Conserved hypothetical cytochrome c-type protein</fullName>
    </submittedName>
</protein>